<name>A0ABU2CA99_9BURK</name>
<keyword evidence="1" id="KW-0732">Signal</keyword>
<dbReference type="RefSeq" id="WP_310374236.1">
    <property type="nucleotide sequence ID" value="NZ_JAVDXT010000002.1"/>
</dbReference>
<accession>A0ABU2CA99</accession>
<feature type="signal peptide" evidence="1">
    <location>
        <begin position="1"/>
        <end position="30"/>
    </location>
</feature>
<dbReference type="Proteomes" id="UP001180487">
    <property type="component" value="Unassembled WGS sequence"/>
</dbReference>
<evidence type="ECO:0000256" key="1">
    <source>
        <dbReference type="SAM" id="SignalP"/>
    </source>
</evidence>
<reference evidence="2 3" key="1">
    <citation type="submission" date="2023-07" db="EMBL/GenBank/DDBJ databases">
        <title>Sorghum-associated microbial communities from plants grown in Nebraska, USA.</title>
        <authorList>
            <person name="Schachtman D."/>
        </authorList>
    </citation>
    <scope>NUCLEOTIDE SEQUENCE [LARGE SCALE GENOMIC DNA]</scope>
    <source>
        <strain evidence="2 3">BE313</strain>
    </source>
</reference>
<evidence type="ECO:0000313" key="3">
    <source>
        <dbReference type="Proteomes" id="UP001180487"/>
    </source>
</evidence>
<gene>
    <name evidence="2" type="ORF">J2X19_002944</name>
</gene>
<keyword evidence="3" id="KW-1185">Reference proteome</keyword>
<dbReference type="EMBL" id="JAVDXT010000002">
    <property type="protein sequence ID" value="MDR7378265.1"/>
    <property type="molecule type" value="Genomic_DNA"/>
</dbReference>
<feature type="chain" id="PRO_5045607058" evidence="1">
    <location>
        <begin position="31"/>
        <end position="428"/>
    </location>
</feature>
<organism evidence="2 3">
    <name type="scientific">Rhodoferax ferrireducens</name>
    <dbReference type="NCBI Taxonomy" id="192843"/>
    <lineage>
        <taxon>Bacteria</taxon>
        <taxon>Pseudomonadati</taxon>
        <taxon>Pseudomonadota</taxon>
        <taxon>Betaproteobacteria</taxon>
        <taxon>Burkholderiales</taxon>
        <taxon>Comamonadaceae</taxon>
        <taxon>Rhodoferax</taxon>
    </lineage>
</organism>
<sequence length="428" mass="46081">MHSFWRRVRYLLLCLLALCLLCIPLALAWAAYQAIDDQALLTAAPNVSPARVASAQRLIARNDPRKQPAGVLRSVQLGEDELNLALVYLASRYPHTRAQISLQEGAVQVRSSSFLPPNPFGNYLNVQAVLRETAGLPEVEQLLLGRLVVPPRLANPLLRWGLTRLQTHQNMEGAAAALDSIQHVGMRNGVLRVVFTWDDTLPAQLQAALVPSAEQDRLQAYQARLVTLAAAPGPRSLPLSKLLQDLLAYAAERSGTGNSADENRAALVALAFYVNGKGLGAVLPSARHWPVPAPRQITLGGRGDTAQHFSISAALAAAAGTPLADAVGLYKELDDAEGGSGFSFNDLAADRAGTRLGALLLTSAGQQRLQKRLDAGLRDTDLLPKVQDLPELLQAAEFQRRFGGVDGAGYKKMANDIEQRIAALALYR</sequence>
<comment type="caution">
    <text evidence="2">The sequence shown here is derived from an EMBL/GenBank/DDBJ whole genome shotgun (WGS) entry which is preliminary data.</text>
</comment>
<protein>
    <submittedName>
        <fullName evidence="2">Uncharacterized protein YfiM (DUF2279 family)</fullName>
    </submittedName>
</protein>
<evidence type="ECO:0000313" key="2">
    <source>
        <dbReference type="EMBL" id="MDR7378265.1"/>
    </source>
</evidence>
<proteinExistence type="predicted"/>